<dbReference type="Proteomes" id="UP000467841">
    <property type="component" value="Unassembled WGS sequence"/>
</dbReference>
<keyword evidence="7" id="KW-0695">RNA-directed DNA polymerase</keyword>
<dbReference type="PANTHER" id="PTHR24559">
    <property type="entry name" value="TRANSPOSON TY3-I GAG-POL POLYPROTEIN"/>
    <property type="match status" value="1"/>
</dbReference>
<dbReference type="GO" id="GO:0003964">
    <property type="term" value="F:RNA-directed DNA polymerase activity"/>
    <property type="evidence" value="ECO:0007669"/>
    <property type="project" value="UniProtKB-KW"/>
</dbReference>
<keyword evidence="5" id="KW-0255">Endonuclease</keyword>
<dbReference type="InterPro" id="IPR043502">
    <property type="entry name" value="DNA/RNA_pol_sf"/>
</dbReference>
<keyword evidence="3" id="KW-0548">Nucleotidyltransferase</keyword>
<dbReference type="InterPro" id="IPR000477">
    <property type="entry name" value="RT_dom"/>
</dbReference>
<gene>
    <name evidence="9" type="ORF">MERR_LOCUS31349</name>
</gene>
<dbReference type="InterPro" id="IPR043128">
    <property type="entry name" value="Rev_trsase/Diguanyl_cyclase"/>
</dbReference>
<dbReference type="FunFam" id="3.10.10.10:FF:000007">
    <property type="entry name" value="Retrovirus-related Pol polyprotein from transposon 17.6-like Protein"/>
    <property type="match status" value="1"/>
</dbReference>
<dbReference type="Pfam" id="PF00078">
    <property type="entry name" value="RVT_1"/>
    <property type="match status" value="1"/>
</dbReference>
<evidence type="ECO:0000256" key="6">
    <source>
        <dbReference type="ARBA" id="ARBA00022801"/>
    </source>
</evidence>
<evidence type="ECO:0000256" key="7">
    <source>
        <dbReference type="ARBA" id="ARBA00022918"/>
    </source>
</evidence>
<dbReference type="OrthoDB" id="117622at2759"/>
<dbReference type="PROSITE" id="PS50878">
    <property type="entry name" value="RT_POL"/>
    <property type="match status" value="1"/>
</dbReference>
<evidence type="ECO:0000256" key="5">
    <source>
        <dbReference type="ARBA" id="ARBA00022759"/>
    </source>
</evidence>
<dbReference type="EMBL" id="CACVBM020001293">
    <property type="protein sequence ID" value="CAA7044114.1"/>
    <property type="molecule type" value="Genomic_DNA"/>
</dbReference>
<evidence type="ECO:0000256" key="3">
    <source>
        <dbReference type="ARBA" id="ARBA00022695"/>
    </source>
</evidence>
<keyword evidence="4" id="KW-0540">Nuclease</keyword>
<dbReference type="CDD" id="cd01647">
    <property type="entry name" value="RT_LTR"/>
    <property type="match status" value="1"/>
</dbReference>
<dbReference type="Gene3D" id="2.40.70.10">
    <property type="entry name" value="Acid Proteases"/>
    <property type="match status" value="1"/>
</dbReference>
<dbReference type="AlphaFoldDB" id="A0A6D2JR16"/>
<dbReference type="Gene3D" id="3.30.70.270">
    <property type="match status" value="1"/>
</dbReference>
<dbReference type="InterPro" id="IPR053134">
    <property type="entry name" value="RNA-dir_DNA_polymerase"/>
</dbReference>
<sequence length="380" mass="43187">MIDSGASHNFIDPSNLSKTHLSPAKNRNLEILLGTGISVNGSGVCKNVSVVLQGHEFMMNFVVLELGNANIILGVDWLRTFGKVGYDWEKHEVSFMHKGEMITLYGDPALLAQGRSFKANHSLNCLELVGFDSEIFELNEAEVVREVPEKITEVLEEFVEVFAEPTQLPPVRGREHSINLMAGTDPISVRPYRYPHAYKKEMEKFVVQMLEAGTIRPRKSPFSSPVLLVKKKDGSWRFCIDYRALNKVTISDKFPIPVIDQLLDELHGAYIFSKLDLRAGYHQIRMLEKDIEKTAFRTTNGHYEFLVMPFGLTNVPATFQALMNEIFRPYLGRFVLVFFDDILIFSSSVEDHVEHLRTVLGIFVTHKLFANKKKCLFGQS</sequence>
<evidence type="ECO:0000313" key="9">
    <source>
        <dbReference type="EMBL" id="CAA7044114.1"/>
    </source>
</evidence>
<protein>
    <recommendedName>
        <fullName evidence="8">Reverse transcriptase domain-containing protein</fullName>
    </recommendedName>
</protein>
<evidence type="ECO:0000313" key="10">
    <source>
        <dbReference type="Proteomes" id="UP000467841"/>
    </source>
</evidence>
<dbReference type="SUPFAM" id="SSF56672">
    <property type="entry name" value="DNA/RNA polymerases"/>
    <property type="match status" value="1"/>
</dbReference>
<accession>A0A6D2JR16</accession>
<dbReference type="GO" id="GO:0006508">
    <property type="term" value="P:proteolysis"/>
    <property type="evidence" value="ECO:0007669"/>
    <property type="project" value="UniProtKB-KW"/>
</dbReference>
<name>A0A6D2JR16_9BRAS</name>
<keyword evidence="10" id="KW-1185">Reference proteome</keyword>
<keyword evidence="6" id="KW-0378">Hydrolase</keyword>
<evidence type="ECO:0000256" key="4">
    <source>
        <dbReference type="ARBA" id="ARBA00022722"/>
    </source>
</evidence>
<dbReference type="GO" id="GO:0008233">
    <property type="term" value="F:peptidase activity"/>
    <property type="evidence" value="ECO:0007669"/>
    <property type="project" value="UniProtKB-KW"/>
</dbReference>
<dbReference type="InterPro" id="IPR021109">
    <property type="entry name" value="Peptidase_aspartic_dom_sf"/>
</dbReference>
<proteinExistence type="predicted"/>
<dbReference type="SUPFAM" id="SSF50630">
    <property type="entry name" value="Acid proteases"/>
    <property type="match status" value="1"/>
</dbReference>
<organism evidence="9 10">
    <name type="scientific">Microthlaspi erraticum</name>
    <dbReference type="NCBI Taxonomy" id="1685480"/>
    <lineage>
        <taxon>Eukaryota</taxon>
        <taxon>Viridiplantae</taxon>
        <taxon>Streptophyta</taxon>
        <taxon>Embryophyta</taxon>
        <taxon>Tracheophyta</taxon>
        <taxon>Spermatophyta</taxon>
        <taxon>Magnoliopsida</taxon>
        <taxon>eudicotyledons</taxon>
        <taxon>Gunneridae</taxon>
        <taxon>Pentapetalae</taxon>
        <taxon>rosids</taxon>
        <taxon>malvids</taxon>
        <taxon>Brassicales</taxon>
        <taxon>Brassicaceae</taxon>
        <taxon>Coluteocarpeae</taxon>
        <taxon>Microthlaspi</taxon>
    </lineage>
</organism>
<keyword evidence="2" id="KW-0808">Transferase</keyword>
<dbReference type="CDD" id="cd00303">
    <property type="entry name" value="retropepsin_like"/>
    <property type="match status" value="1"/>
</dbReference>
<evidence type="ECO:0000259" key="8">
    <source>
        <dbReference type="PROSITE" id="PS50878"/>
    </source>
</evidence>
<dbReference type="Gene3D" id="3.10.10.10">
    <property type="entry name" value="HIV Type 1 Reverse Transcriptase, subunit A, domain 1"/>
    <property type="match status" value="1"/>
</dbReference>
<dbReference type="GO" id="GO:0004519">
    <property type="term" value="F:endonuclease activity"/>
    <property type="evidence" value="ECO:0007669"/>
    <property type="project" value="UniProtKB-KW"/>
</dbReference>
<evidence type="ECO:0000256" key="2">
    <source>
        <dbReference type="ARBA" id="ARBA00022679"/>
    </source>
</evidence>
<dbReference type="PANTHER" id="PTHR24559:SF450">
    <property type="entry name" value="RNA-DIRECTED DNA POLYMERASE HOMOLOG"/>
    <property type="match status" value="1"/>
</dbReference>
<evidence type="ECO:0000256" key="1">
    <source>
        <dbReference type="ARBA" id="ARBA00022670"/>
    </source>
</evidence>
<keyword evidence="1" id="KW-0645">Protease</keyword>
<feature type="domain" description="Reverse transcriptase" evidence="8">
    <location>
        <begin position="210"/>
        <end position="380"/>
    </location>
</feature>
<dbReference type="Pfam" id="PF08284">
    <property type="entry name" value="RVP_2"/>
    <property type="match status" value="1"/>
</dbReference>
<reference evidence="9" key="1">
    <citation type="submission" date="2020-01" db="EMBL/GenBank/DDBJ databases">
        <authorList>
            <person name="Mishra B."/>
        </authorList>
    </citation>
    <scope>NUCLEOTIDE SEQUENCE [LARGE SCALE GENOMIC DNA]</scope>
</reference>
<comment type="caution">
    <text evidence="9">The sequence shown here is derived from an EMBL/GenBank/DDBJ whole genome shotgun (WGS) entry which is preliminary data.</text>
</comment>